<dbReference type="AlphaFoldDB" id="A0AAD5MTZ2"/>
<evidence type="ECO:0000313" key="3">
    <source>
        <dbReference type="Proteomes" id="UP001196413"/>
    </source>
</evidence>
<dbReference type="EMBL" id="JAHQIW010001898">
    <property type="protein sequence ID" value="KAJ1353971.1"/>
    <property type="molecule type" value="Genomic_DNA"/>
</dbReference>
<sequence length="109" mass="12049">MQAWEKNVHNPQGSEDDDEGADDAQRALLNVNIVVGDCTTNAQPPTVLPHDDSGAGVQHSIVTRCYIRHNVPHCFGPIRHDYVVNLKRTCMSKKKALKPGDFRKLSSVS</sequence>
<reference evidence="2" key="1">
    <citation type="submission" date="2021-06" db="EMBL/GenBank/DDBJ databases">
        <title>Parelaphostrongylus tenuis whole genome reference sequence.</title>
        <authorList>
            <person name="Garwood T.J."/>
            <person name="Larsen P.A."/>
            <person name="Fountain-Jones N.M."/>
            <person name="Garbe J.R."/>
            <person name="Macchietto M.G."/>
            <person name="Kania S.A."/>
            <person name="Gerhold R.W."/>
            <person name="Richards J.E."/>
            <person name="Wolf T.M."/>
        </authorList>
    </citation>
    <scope>NUCLEOTIDE SEQUENCE</scope>
    <source>
        <strain evidence="2">MNPRO001-30</strain>
        <tissue evidence="2">Meninges</tissue>
    </source>
</reference>
<evidence type="ECO:0000256" key="1">
    <source>
        <dbReference type="SAM" id="MobiDB-lite"/>
    </source>
</evidence>
<organism evidence="2 3">
    <name type="scientific">Parelaphostrongylus tenuis</name>
    <name type="common">Meningeal worm</name>
    <dbReference type="NCBI Taxonomy" id="148309"/>
    <lineage>
        <taxon>Eukaryota</taxon>
        <taxon>Metazoa</taxon>
        <taxon>Ecdysozoa</taxon>
        <taxon>Nematoda</taxon>
        <taxon>Chromadorea</taxon>
        <taxon>Rhabditida</taxon>
        <taxon>Rhabditina</taxon>
        <taxon>Rhabditomorpha</taxon>
        <taxon>Strongyloidea</taxon>
        <taxon>Metastrongylidae</taxon>
        <taxon>Parelaphostrongylus</taxon>
    </lineage>
</organism>
<name>A0AAD5MTZ2_PARTN</name>
<dbReference type="Proteomes" id="UP001196413">
    <property type="component" value="Unassembled WGS sequence"/>
</dbReference>
<feature type="region of interest" description="Disordered" evidence="1">
    <location>
        <begin position="1"/>
        <end position="24"/>
    </location>
</feature>
<keyword evidence="3" id="KW-1185">Reference proteome</keyword>
<comment type="caution">
    <text evidence="2">The sequence shown here is derived from an EMBL/GenBank/DDBJ whole genome shotgun (WGS) entry which is preliminary data.</text>
</comment>
<proteinExistence type="predicted"/>
<gene>
    <name evidence="2" type="ORF">KIN20_010758</name>
</gene>
<protein>
    <submittedName>
        <fullName evidence="2">Uncharacterized protein</fullName>
    </submittedName>
</protein>
<evidence type="ECO:0000313" key="2">
    <source>
        <dbReference type="EMBL" id="KAJ1353971.1"/>
    </source>
</evidence>
<accession>A0AAD5MTZ2</accession>